<evidence type="ECO:0000313" key="4">
    <source>
        <dbReference type="Proteomes" id="UP000198310"/>
    </source>
</evidence>
<keyword evidence="4" id="KW-1185">Reference proteome</keyword>
<accession>A0A238VG80</accession>
<protein>
    <submittedName>
        <fullName evidence="3">UDP-2,4-diacetamido-2,4,6-trideoxy-beta-L-altropyranose hydrolase</fullName>
    </submittedName>
</protein>
<sequence>MRLVFRADGNATIGLGHIVRSLALASMVRAGENDYVLARNPSGVVKNLVQDAGLRLVELPECALQTEADYLSAQFLNATDIVVLDGYAFDYDYQQRIKSSGCRLVCIDDLHQGQFVADLVINHSPGITADMYHGLPTTRFCLGPAYSLLRPPFLQHSQLPRATAPIHSILLCFGGADPLQLTDRCAAMLLSAYPSIRRLGVVMGGAAATSSAITALQGAYPATEVEEFRGLSAAAMVQVLANYDAIICPASTILIEALVLGVPAITGYYVDNQHSLADYVQQNYHAYSVGNFVSLTDSELHDALQQGLEWLTHASRQPYVGNLSPEQLQYEFRLLQSTH</sequence>
<dbReference type="RefSeq" id="WP_089331596.1">
    <property type="nucleotide sequence ID" value="NZ_FZNS01000001.1"/>
</dbReference>
<dbReference type="AlphaFoldDB" id="A0A238VG80"/>
<name>A0A238VG80_9BACT</name>
<dbReference type="NCBIfam" id="TIGR03590">
    <property type="entry name" value="PseG"/>
    <property type="match status" value="1"/>
</dbReference>
<dbReference type="Proteomes" id="UP000198310">
    <property type="component" value="Unassembled WGS sequence"/>
</dbReference>
<dbReference type="InterPro" id="IPR020023">
    <property type="entry name" value="PseG"/>
</dbReference>
<evidence type="ECO:0000256" key="2">
    <source>
        <dbReference type="PIRSR" id="PIRSR620023-2"/>
    </source>
</evidence>
<dbReference type="GO" id="GO:0016787">
    <property type="term" value="F:hydrolase activity"/>
    <property type="evidence" value="ECO:0007669"/>
    <property type="project" value="UniProtKB-KW"/>
</dbReference>
<feature type="binding site" evidence="2">
    <location>
        <position position="150"/>
    </location>
    <ligand>
        <name>substrate</name>
    </ligand>
</feature>
<dbReference type="Gene3D" id="3.40.50.2000">
    <property type="entry name" value="Glycogen Phosphorylase B"/>
    <property type="match status" value="1"/>
</dbReference>
<organism evidence="3 4">
    <name type="scientific">Hymenobacter mucosus</name>
    <dbReference type="NCBI Taxonomy" id="1411120"/>
    <lineage>
        <taxon>Bacteria</taxon>
        <taxon>Pseudomonadati</taxon>
        <taxon>Bacteroidota</taxon>
        <taxon>Cytophagia</taxon>
        <taxon>Cytophagales</taxon>
        <taxon>Hymenobacteraceae</taxon>
        <taxon>Hymenobacter</taxon>
    </lineage>
</organism>
<feature type="active site" description="Proton acceptor" evidence="1">
    <location>
        <position position="17"/>
    </location>
</feature>
<dbReference type="SUPFAM" id="SSF53756">
    <property type="entry name" value="UDP-Glycosyltransferase/glycogen phosphorylase"/>
    <property type="match status" value="1"/>
</dbReference>
<evidence type="ECO:0000256" key="1">
    <source>
        <dbReference type="PIRSR" id="PIRSR620023-1"/>
    </source>
</evidence>
<dbReference type="Gene3D" id="3.40.50.11190">
    <property type="match status" value="1"/>
</dbReference>
<feature type="binding site" evidence="2">
    <location>
        <position position="256"/>
    </location>
    <ligand>
        <name>substrate</name>
    </ligand>
</feature>
<gene>
    <name evidence="3" type="ORF">SAMN06269173_101598</name>
</gene>
<keyword evidence="3" id="KW-0378">Hydrolase</keyword>
<reference evidence="4" key="1">
    <citation type="submission" date="2017-06" db="EMBL/GenBank/DDBJ databases">
        <authorList>
            <person name="Varghese N."/>
            <person name="Submissions S."/>
        </authorList>
    </citation>
    <scope>NUCLEOTIDE SEQUENCE [LARGE SCALE GENOMIC DNA]</scope>
    <source>
        <strain evidence="4">DSM 28041</strain>
    </source>
</reference>
<dbReference type="EMBL" id="FZNS01000001">
    <property type="protein sequence ID" value="SNR33164.1"/>
    <property type="molecule type" value="Genomic_DNA"/>
</dbReference>
<proteinExistence type="predicted"/>
<evidence type="ECO:0000313" key="3">
    <source>
        <dbReference type="EMBL" id="SNR33164.1"/>
    </source>
</evidence>